<dbReference type="EC" id="6.3.2.17" evidence="2"/>
<organism evidence="12">
    <name type="scientific">candidate division WOR-3 bacterium</name>
    <dbReference type="NCBI Taxonomy" id="2052148"/>
    <lineage>
        <taxon>Bacteria</taxon>
        <taxon>Bacteria division WOR-3</taxon>
    </lineage>
</organism>
<feature type="domain" description="Mur ligase C-terminal" evidence="10">
    <location>
        <begin position="325"/>
        <end position="451"/>
    </location>
</feature>
<name>A0A7V1EI15_UNCW3</name>
<dbReference type="Pfam" id="PF02875">
    <property type="entry name" value="Mur_ligase_C"/>
    <property type="match status" value="1"/>
</dbReference>
<dbReference type="GO" id="GO:0004326">
    <property type="term" value="F:tetrahydrofolylpolyglutamate synthase activity"/>
    <property type="evidence" value="ECO:0007669"/>
    <property type="project" value="UniProtKB-EC"/>
</dbReference>
<dbReference type="GO" id="GO:0046872">
    <property type="term" value="F:metal ion binding"/>
    <property type="evidence" value="ECO:0007669"/>
    <property type="project" value="UniProtKB-KW"/>
</dbReference>
<sequence>MKNLLSVNKNGIDTIIFFNRIQEMKVEKFLNSLVNYEKVPGYKYDLEAFKKFLKKLDSPQEKLKNVILIAGTKGKGSTATIINSCLIASGYKVGLFTSPHLLRINERIKINNKAITDKEMEKYIKIIKPHINYKTRIGARTFFETLATIAFMHFAEKKVDFAVLEVGLGGRLDATNVFENHIPVITRIGYDHMNLLGNKLSQIAREKAGIIPDSRFQITDNQIITIHQRPSVETVLKKVAKKRNHKIVFADELHKIKIKKLKLAGTEFQITGSLGDFKSFLPLPGRHQIENIQIALGVLYTLKNKGFNIRIEDIKKGIEQTKLPGRFEIISKRPLIIYDVAHNEDSFRALDDDLKLICNITKKGRRMSLYLIFGCSKDKDINYAIKNIFPQAKEVLLVKADNPRMIEPIEVFQKVQKYQKNILIAGSIKRAIEYLMSKLNNNAAAIVFGSFYLYPEVIHSLKYIDSI</sequence>
<evidence type="ECO:0000256" key="2">
    <source>
        <dbReference type="ARBA" id="ARBA00013025"/>
    </source>
</evidence>
<comment type="catalytic activity">
    <reaction evidence="9">
        <text>(6S)-5,6,7,8-tetrahydrofolyl-(gamma-L-Glu)(n) + L-glutamate + ATP = (6S)-5,6,7,8-tetrahydrofolyl-(gamma-L-Glu)(n+1) + ADP + phosphate + H(+)</text>
        <dbReference type="Rhea" id="RHEA:10580"/>
        <dbReference type="Rhea" id="RHEA-COMP:14738"/>
        <dbReference type="Rhea" id="RHEA-COMP:14740"/>
        <dbReference type="ChEBI" id="CHEBI:15378"/>
        <dbReference type="ChEBI" id="CHEBI:29985"/>
        <dbReference type="ChEBI" id="CHEBI:30616"/>
        <dbReference type="ChEBI" id="CHEBI:43474"/>
        <dbReference type="ChEBI" id="CHEBI:141005"/>
        <dbReference type="ChEBI" id="CHEBI:456216"/>
        <dbReference type="EC" id="6.3.2.17"/>
    </reaction>
</comment>
<evidence type="ECO:0000256" key="7">
    <source>
        <dbReference type="ARBA" id="ARBA00022842"/>
    </source>
</evidence>
<evidence type="ECO:0000256" key="8">
    <source>
        <dbReference type="ARBA" id="ARBA00030592"/>
    </source>
</evidence>
<evidence type="ECO:0000256" key="3">
    <source>
        <dbReference type="ARBA" id="ARBA00022598"/>
    </source>
</evidence>
<keyword evidence="7" id="KW-0460">Magnesium</keyword>
<keyword evidence="5" id="KW-0547">Nucleotide-binding</keyword>
<keyword evidence="6" id="KW-0067">ATP-binding</keyword>
<evidence type="ECO:0000259" key="10">
    <source>
        <dbReference type="Pfam" id="PF02875"/>
    </source>
</evidence>
<comment type="similarity">
    <text evidence="1">Belongs to the folylpolyglutamate synthase family.</text>
</comment>
<proteinExistence type="inferred from homology"/>
<evidence type="ECO:0000256" key="1">
    <source>
        <dbReference type="ARBA" id="ARBA00008276"/>
    </source>
</evidence>
<gene>
    <name evidence="12" type="ORF">ENP86_06295</name>
</gene>
<evidence type="ECO:0000256" key="4">
    <source>
        <dbReference type="ARBA" id="ARBA00022723"/>
    </source>
</evidence>
<dbReference type="GO" id="GO:0008841">
    <property type="term" value="F:dihydrofolate synthase activity"/>
    <property type="evidence" value="ECO:0007669"/>
    <property type="project" value="TreeGrafter"/>
</dbReference>
<evidence type="ECO:0000256" key="5">
    <source>
        <dbReference type="ARBA" id="ARBA00022741"/>
    </source>
</evidence>
<dbReference type="SUPFAM" id="SSF53244">
    <property type="entry name" value="MurD-like peptide ligases, peptide-binding domain"/>
    <property type="match status" value="1"/>
</dbReference>
<dbReference type="GO" id="GO:0005737">
    <property type="term" value="C:cytoplasm"/>
    <property type="evidence" value="ECO:0007669"/>
    <property type="project" value="TreeGrafter"/>
</dbReference>
<dbReference type="EMBL" id="DSKY01000015">
    <property type="protein sequence ID" value="HDY59146.1"/>
    <property type="molecule type" value="Genomic_DNA"/>
</dbReference>
<evidence type="ECO:0000313" key="12">
    <source>
        <dbReference type="EMBL" id="HDY59146.1"/>
    </source>
</evidence>
<dbReference type="AlphaFoldDB" id="A0A7V1EI15"/>
<evidence type="ECO:0000256" key="6">
    <source>
        <dbReference type="ARBA" id="ARBA00022840"/>
    </source>
</evidence>
<dbReference type="Gene3D" id="3.90.190.20">
    <property type="entry name" value="Mur ligase, C-terminal domain"/>
    <property type="match status" value="1"/>
</dbReference>
<dbReference type="PANTHER" id="PTHR11136:SF0">
    <property type="entry name" value="DIHYDROFOLATE SYNTHETASE-RELATED"/>
    <property type="match status" value="1"/>
</dbReference>
<dbReference type="NCBIfam" id="TIGR01499">
    <property type="entry name" value="folC"/>
    <property type="match status" value="1"/>
</dbReference>
<dbReference type="Gene3D" id="3.40.1190.10">
    <property type="entry name" value="Mur-like, catalytic domain"/>
    <property type="match status" value="1"/>
</dbReference>
<keyword evidence="3" id="KW-0436">Ligase</keyword>
<dbReference type="PIRSF" id="PIRSF001563">
    <property type="entry name" value="Folylpolyglu_synth"/>
    <property type="match status" value="1"/>
</dbReference>
<protein>
    <recommendedName>
        <fullName evidence="2">tetrahydrofolate synthase</fullName>
        <ecNumber evidence="2">6.3.2.17</ecNumber>
    </recommendedName>
    <alternativeName>
        <fullName evidence="8">Tetrahydrofolylpolyglutamate synthase</fullName>
    </alternativeName>
</protein>
<accession>A0A7V1EI15</accession>
<dbReference type="SUPFAM" id="SSF53623">
    <property type="entry name" value="MurD-like peptide ligases, catalytic domain"/>
    <property type="match status" value="1"/>
</dbReference>
<keyword evidence="4" id="KW-0479">Metal-binding</keyword>
<dbReference type="InterPro" id="IPR036565">
    <property type="entry name" value="Mur-like_cat_sf"/>
</dbReference>
<reference evidence="12" key="1">
    <citation type="journal article" date="2020" name="mSystems">
        <title>Genome- and Community-Level Interaction Insights into Carbon Utilization and Element Cycling Functions of Hydrothermarchaeota in Hydrothermal Sediment.</title>
        <authorList>
            <person name="Zhou Z."/>
            <person name="Liu Y."/>
            <person name="Xu W."/>
            <person name="Pan J."/>
            <person name="Luo Z.H."/>
            <person name="Li M."/>
        </authorList>
    </citation>
    <scope>NUCLEOTIDE SEQUENCE [LARGE SCALE GENOMIC DNA]</scope>
    <source>
        <strain evidence="12">SpSt-258</strain>
    </source>
</reference>
<dbReference type="InterPro" id="IPR001645">
    <property type="entry name" value="Folylpolyglutamate_synth"/>
</dbReference>
<dbReference type="PANTHER" id="PTHR11136">
    <property type="entry name" value="FOLYLPOLYGLUTAMATE SYNTHASE-RELATED"/>
    <property type="match status" value="1"/>
</dbReference>
<evidence type="ECO:0000256" key="9">
    <source>
        <dbReference type="ARBA" id="ARBA00047493"/>
    </source>
</evidence>
<dbReference type="InterPro" id="IPR013221">
    <property type="entry name" value="Mur_ligase_cen"/>
</dbReference>
<evidence type="ECO:0000259" key="11">
    <source>
        <dbReference type="Pfam" id="PF08245"/>
    </source>
</evidence>
<dbReference type="GO" id="GO:0005524">
    <property type="term" value="F:ATP binding"/>
    <property type="evidence" value="ECO:0007669"/>
    <property type="project" value="UniProtKB-KW"/>
</dbReference>
<feature type="domain" description="Mur ligase central" evidence="11">
    <location>
        <begin position="69"/>
        <end position="298"/>
    </location>
</feature>
<dbReference type="InterPro" id="IPR004101">
    <property type="entry name" value="Mur_ligase_C"/>
</dbReference>
<dbReference type="Pfam" id="PF08245">
    <property type="entry name" value="Mur_ligase_M"/>
    <property type="match status" value="1"/>
</dbReference>
<comment type="caution">
    <text evidence="12">The sequence shown here is derived from an EMBL/GenBank/DDBJ whole genome shotgun (WGS) entry which is preliminary data.</text>
</comment>
<dbReference type="InterPro" id="IPR036615">
    <property type="entry name" value="Mur_ligase_C_dom_sf"/>
</dbReference>